<comment type="similarity">
    <text evidence="6 7">Belongs to the class I-like SAM-binding methyltransferase superfamily. C5-methyltransferase family.</text>
</comment>
<organism evidence="10 11">
    <name type="scientific">Enterobacter hormaechei</name>
    <dbReference type="NCBI Taxonomy" id="158836"/>
    <lineage>
        <taxon>Bacteria</taxon>
        <taxon>Pseudomonadati</taxon>
        <taxon>Pseudomonadota</taxon>
        <taxon>Gammaproteobacteria</taxon>
        <taxon>Enterobacterales</taxon>
        <taxon>Enterobacteriaceae</taxon>
        <taxon>Enterobacter</taxon>
        <taxon>Enterobacter cloacae complex</taxon>
    </lineage>
</organism>
<dbReference type="PROSITE" id="PS00094">
    <property type="entry name" value="C5_MTASE_1"/>
    <property type="match status" value="1"/>
</dbReference>
<evidence type="ECO:0000256" key="1">
    <source>
        <dbReference type="ARBA" id="ARBA00022603"/>
    </source>
</evidence>
<reference evidence="10 11" key="1">
    <citation type="submission" date="2018-05" db="EMBL/GenBank/DDBJ databases">
        <title>Evaluation of testing and processing parameters for the GenePOC Carba assay.</title>
        <authorList>
            <person name="Walsh T.R."/>
        </authorList>
    </citation>
    <scope>NUCLEOTIDE SEQUENCE [LARGE SCALE GENOMIC DNA]</scope>
    <source>
        <strain evidence="10 11">PECIMP</strain>
    </source>
</reference>
<comment type="caution">
    <text evidence="10">The sequence shown here is derived from an EMBL/GenBank/DDBJ whole genome shotgun (WGS) entry which is preliminary data.</text>
</comment>
<evidence type="ECO:0000256" key="3">
    <source>
        <dbReference type="ARBA" id="ARBA00022691"/>
    </source>
</evidence>
<dbReference type="GO" id="GO:0009307">
    <property type="term" value="P:DNA restriction-modification system"/>
    <property type="evidence" value="ECO:0007669"/>
    <property type="project" value="UniProtKB-KW"/>
</dbReference>
<dbReference type="InterPro" id="IPR029063">
    <property type="entry name" value="SAM-dependent_MTases_sf"/>
</dbReference>
<gene>
    <name evidence="10" type="ORF">DL189_20820</name>
</gene>
<evidence type="ECO:0000259" key="9">
    <source>
        <dbReference type="Pfam" id="PF18284"/>
    </source>
</evidence>
<dbReference type="GO" id="GO:0003677">
    <property type="term" value="F:DNA binding"/>
    <property type="evidence" value="ECO:0007669"/>
    <property type="project" value="TreeGrafter"/>
</dbReference>
<dbReference type="InterPro" id="IPR040743">
    <property type="entry name" value="DNA_meth_N"/>
</dbReference>
<dbReference type="GO" id="GO:0003886">
    <property type="term" value="F:DNA (cytosine-5-)-methyltransferase activity"/>
    <property type="evidence" value="ECO:0007669"/>
    <property type="project" value="UniProtKB-EC"/>
</dbReference>
<dbReference type="Pfam" id="PF00145">
    <property type="entry name" value="DNA_methylase"/>
    <property type="match status" value="1"/>
</dbReference>
<dbReference type="EC" id="2.1.1.37" evidence="8"/>
<dbReference type="PRINTS" id="PR00105">
    <property type="entry name" value="C5METTRFRASE"/>
</dbReference>
<proteinExistence type="inferred from homology"/>
<evidence type="ECO:0000256" key="6">
    <source>
        <dbReference type="PROSITE-ProRule" id="PRU01016"/>
    </source>
</evidence>
<dbReference type="SUPFAM" id="SSF53335">
    <property type="entry name" value="S-adenosyl-L-methionine-dependent methyltransferases"/>
    <property type="match status" value="1"/>
</dbReference>
<dbReference type="CDD" id="cd00315">
    <property type="entry name" value="Cyt_C5_DNA_methylase"/>
    <property type="match status" value="1"/>
</dbReference>
<dbReference type="NCBIfam" id="NF007772">
    <property type="entry name" value="PRK10458.1"/>
    <property type="match status" value="1"/>
</dbReference>
<dbReference type="PROSITE" id="PS00095">
    <property type="entry name" value="C5_MTASE_2"/>
    <property type="match status" value="1"/>
</dbReference>
<dbReference type="Gene3D" id="1.10.260.140">
    <property type="match status" value="1"/>
</dbReference>
<evidence type="ECO:0000256" key="4">
    <source>
        <dbReference type="ARBA" id="ARBA00022747"/>
    </source>
</evidence>
<dbReference type="PANTHER" id="PTHR10629">
    <property type="entry name" value="CYTOSINE-SPECIFIC METHYLTRANSFERASE"/>
    <property type="match status" value="1"/>
</dbReference>
<name>A0A9X7Q4N1_9ENTR</name>
<evidence type="ECO:0000256" key="5">
    <source>
        <dbReference type="ARBA" id="ARBA00047422"/>
    </source>
</evidence>
<evidence type="ECO:0000313" key="10">
    <source>
        <dbReference type="EMBL" id="PXB36463.1"/>
    </source>
</evidence>
<dbReference type="GO" id="GO:0032259">
    <property type="term" value="P:methylation"/>
    <property type="evidence" value="ECO:0007669"/>
    <property type="project" value="UniProtKB-KW"/>
</dbReference>
<dbReference type="RefSeq" id="WP_110129287.1">
    <property type="nucleotide sequence ID" value="NZ_QHMI01000023.1"/>
</dbReference>
<dbReference type="GO" id="GO:0044027">
    <property type="term" value="P:negative regulation of gene expression via chromosomal CpG island methylation"/>
    <property type="evidence" value="ECO:0007669"/>
    <property type="project" value="TreeGrafter"/>
</dbReference>
<dbReference type="InterPro" id="IPR001525">
    <property type="entry name" value="C5_MeTfrase"/>
</dbReference>
<dbReference type="InterPro" id="IPR050390">
    <property type="entry name" value="C5-Methyltransferase"/>
</dbReference>
<keyword evidence="2 6" id="KW-0808">Transferase</keyword>
<evidence type="ECO:0000256" key="2">
    <source>
        <dbReference type="ARBA" id="ARBA00022679"/>
    </source>
</evidence>
<sequence length="479" mass="54814">MEELQPVIKELLEKSKDIEKLRQEEDLHLLKKVLEIYDQKVVAEVLRAVSGSDWSREAINRWVNGKLIGKRLVEVEVQMLRSMLPSAPAHYEQSKFRFIDLFAGIGGIRSGFEAIGGKCVFTSEWNEFAVKTYKANWYCDENEHVFNSDIRDITLSNNDDITEEEAYASIDKHIPDHDVLLAGFPCQPFSLAGVSKKNSLGRKHGFECDTQGTLFFDVARIIMAKKPSVFVLENVKNLKSHDKGKTFRIIMQTLDELGYDVADADTMGSDDPKIIDGKNFLPQHRERIVLVGFRRDLNLSEGFTLRDIVKEYPPRLPAVKDLLDKSVDEKYTLTPKLWDYLYKYAKKHKEKGNGFGYGLVNPDNKSAVCRTLSARYHKDGSEILIDRGWDYKKGEDDFFDAENLARRPRRLTPRECARIMGFEQPGKVTFRIPVSDTQAYRQFGNSVVVPVFAAVARLLKSRIERAVLQRETDSFNEAV</sequence>
<protein>
    <recommendedName>
        <fullName evidence="8">Cytosine-specific methyltransferase</fullName>
        <ecNumber evidence="8">2.1.1.37</ecNumber>
    </recommendedName>
</protein>
<dbReference type="NCBIfam" id="TIGR00675">
    <property type="entry name" value="dcm"/>
    <property type="match status" value="1"/>
</dbReference>
<dbReference type="PROSITE" id="PS51679">
    <property type="entry name" value="SAM_MT_C5"/>
    <property type="match status" value="1"/>
</dbReference>
<dbReference type="Gene3D" id="3.40.50.150">
    <property type="entry name" value="Vaccinia Virus protein VP39"/>
    <property type="match status" value="1"/>
</dbReference>
<comment type="catalytic activity">
    <reaction evidence="5 8">
        <text>a 2'-deoxycytidine in DNA + S-adenosyl-L-methionine = a 5-methyl-2'-deoxycytidine in DNA + S-adenosyl-L-homocysteine + H(+)</text>
        <dbReference type="Rhea" id="RHEA:13681"/>
        <dbReference type="Rhea" id="RHEA-COMP:11369"/>
        <dbReference type="Rhea" id="RHEA-COMP:11370"/>
        <dbReference type="ChEBI" id="CHEBI:15378"/>
        <dbReference type="ChEBI" id="CHEBI:57856"/>
        <dbReference type="ChEBI" id="CHEBI:59789"/>
        <dbReference type="ChEBI" id="CHEBI:85452"/>
        <dbReference type="ChEBI" id="CHEBI:85454"/>
        <dbReference type="EC" id="2.1.1.37"/>
    </reaction>
</comment>
<evidence type="ECO:0000256" key="7">
    <source>
        <dbReference type="RuleBase" id="RU000416"/>
    </source>
</evidence>
<accession>A0A9X7Q4N1</accession>
<dbReference type="AlphaFoldDB" id="A0A9X7Q4N1"/>
<dbReference type="InterPro" id="IPR018117">
    <property type="entry name" value="C5_DNA_meth_AS"/>
</dbReference>
<feature type="domain" description="DNA methylase N-terminal" evidence="9">
    <location>
        <begin position="29"/>
        <end position="84"/>
    </location>
</feature>
<dbReference type="Pfam" id="PF18284">
    <property type="entry name" value="DNA_meth_N"/>
    <property type="match status" value="1"/>
</dbReference>
<keyword evidence="4" id="KW-0680">Restriction system</keyword>
<evidence type="ECO:0000313" key="11">
    <source>
        <dbReference type="Proteomes" id="UP000246375"/>
    </source>
</evidence>
<dbReference type="Gene3D" id="3.90.120.30">
    <property type="match status" value="1"/>
</dbReference>
<keyword evidence="1 6" id="KW-0489">Methyltransferase</keyword>
<evidence type="ECO:0000256" key="8">
    <source>
        <dbReference type="RuleBase" id="RU000417"/>
    </source>
</evidence>
<dbReference type="EMBL" id="QHMI01000023">
    <property type="protein sequence ID" value="PXB36463.1"/>
    <property type="molecule type" value="Genomic_DNA"/>
</dbReference>
<keyword evidence="3 6" id="KW-0949">S-adenosyl-L-methionine</keyword>
<dbReference type="Proteomes" id="UP000246375">
    <property type="component" value="Unassembled WGS sequence"/>
</dbReference>
<feature type="active site" evidence="6">
    <location>
        <position position="186"/>
    </location>
</feature>
<dbReference type="PANTHER" id="PTHR10629:SF52">
    <property type="entry name" value="DNA (CYTOSINE-5)-METHYLTRANSFERASE 1"/>
    <property type="match status" value="1"/>
</dbReference>
<dbReference type="InterPro" id="IPR031303">
    <property type="entry name" value="C5_meth_CS"/>
</dbReference>